<dbReference type="InterPro" id="IPR043519">
    <property type="entry name" value="NT_sf"/>
</dbReference>
<dbReference type="EMBL" id="JAFBEC010000003">
    <property type="protein sequence ID" value="MBM7632369.1"/>
    <property type="molecule type" value="Genomic_DNA"/>
</dbReference>
<dbReference type="SUPFAM" id="SSF81301">
    <property type="entry name" value="Nucleotidyltransferase"/>
    <property type="match status" value="1"/>
</dbReference>
<name>A0ABS2PAN1_9BACL</name>
<dbReference type="InterPro" id="IPR025117">
    <property type="entry name" value="DUF4037"/>
</dbReference>
<feature type="domain" description="DUF4037" evidence="1">
    <location>
        <begin position="130"/>
        <end position="208"/>
    </location>
</feature>
<evidence type="ECO:0000313" key="2">
    <source>
        <dbReference type="EMBL" id="MBM7632369.1"/>
    </source>
</evidence>
<proteinExistence type="predicted"/>
<reference evidence="2 3" key="1">
    <citation type="submission" date="2021-01" db="EMBL/GenBank/DDBJ databases">
        <title>Genomic Encyclopedia of Type Strains, Phase IV (KMG-IV): sequencing the most valuable type-strain genomes for metagenomic binning, comparative biology and taxonomic classification.</title>
        <authorList>
            <person name="Goeker M."/>
        </authorList>
    </citation>
    <scope>NUCLEOTIDE SEQUENCE [LARGE SCALE GENOMIC DNA]</scope>
    <source>
        <strain evidence="2 3">DSM 25540</strain>
    </source>
</reference>
<accession>A0ABS2PAN1</accession>
<dbReference type="Gene3D" id="3.30.460.10">
    <property type="entry name" value="Beta Polymerase, domain 2"/>
    <property type="match status" value="1"/>
</dbReference>
<comment type="caution">
    <text evidence="2">The sequence shown here is derived from an EMBL/GenBank/DDBJ whole genome shotgun (WGS) entry which is preliminary data.</text>
</comment>
<sequence length="268" mass="31745">MELLEKGKAISAYYRNNQNVDLVMIAGSVSRGWADHLSDIEIYVLWNEAPTDDDRKKPIKELQGELIEFHPFEEDEWSESYVSSHVKYEISNFLTYRVREIVHEVTKEYDTSINKQLIVSSIKSGIPVLGNELYSELVAQVTPYPRELTMAMIHKYMKLTNQWNHREALMKRDDWFILKQVISSVQLNYNYMFYAINQEYIQHPVFKWNSQVTSQFRLKPNNLEERLERINFSPLEDSILELELLLDELYLLVEKHYPEVVLENNNSS</sequence>
<organism evidence="2 3">
    <name type="scientific">Geomicrobium sediminis</name>
    <dbReference type="NCBI Taxonomy" id="1347788"/>
    <lineage>
        <taxon>Bacteria</taxon>
        <taxon>Bacillati</taxon>
        <taxon>Bacillota</taxon>
        <taxon>Bacilli</taxon>
        <taxon>Bacillales</taxon>
        <taxon>Geomicrobium</taxon>
    </lineage>
</organism>
<protein>
    <submittedName>
        <fullName evidence="2">Nucleotidyltransferase</fullName>
    </submittedName>
</protein>
<gene>
    <name evidence="2" type="ORF">JOD17_001462</name>
</gene>
<evidence type="ECO:0000313" key="3">
    <source>
        <dbReference type="Proteomes" id="UP000741863"/>
    </source>
</evidence>
<evidence type="ECO:0000259" key="1">
    <source>
        <dbReference type="Pfam" id="PF13228"/>
    </source>
</evidence>
<dbReference type="Pfam" id="PF13228">
    <property type="entry name" value="DUF4037"/>
    <property type="match status" value="1"/>
</dbReference>
<keyword evidence="3" id="KW-1185">Reference proteome</keyword>
<dbReference type="RefSeq" id="WP_204696548.1">
    <property type="nucleotide sequence ID" value="NZ_JAFBEC010000003.1"/>
</dbReference>
<dbReference type="Proteomes" id="UP000741863">
    <property type="component" value="Unassembled WGS sequence"/>
</dbReference>